<keyword evidence="1" id="KW-0175">Coiled coil</keyword>
<dbReference type="Proteomes" id="UP000230304">
    <property type="component" value="Unassembled WGS sequence"/>
</dbReference>
<name>A0A2M7D7H2_9BACT</name>
<organism evidence="3 4">
    <name type="scientific">Candidatus Nealsonbacteria bacterium CG02_land_8_20_14_3_00_40_11</name>
    <dbReference type="NCBI Taxonomy" id="1974700"/>
    <lineage>
        <taxon>Bacteria</taxon>
        <taxon>Candidatus Nealsoniibacteriota</taxon>
    </lineage>
</organism>
<protein>
    <submittedName>
        <fullName evidence="3">Uncharacterized protein</fullName>
    </submittedName>
</protein>
<gene>
    <name evidence="3" type="ORF">COS26_02625</name>
</gene>
<feature type="coiled-coil region" evidence="1">
    <location>
        <begin position="42"/>
        <end position="69"/>
    </location>
</feature>
<keyword evidence="2" id="KW-0472">Membrane</keyword>
<dbReference type="AlphaFoldDB" id="A0A2M7D7H2"/>
<dbReference type="EMBL" id="PEUA01000058">
    <property type="protein sequence ID" value="PIV42077.1"/>
    <property type="molecule type" value="Genomic_DNA"/>
</dbReference>
<keyword evidence="2" id="KW-1133">Transmembrane helix</keyword>
<evidence type="ECO:0000256" key="2">
    <source>
        <dbReference type="SAM" id="Phobius"/>
    </source>
</evidence>
<keyword evidence="2" id="KW-0812">Transmembrane</keyword>
<feature type="transmembrane region" description="Helical" evidence="2">
    <location>
        <begin position="7"/>
        <end position="25"/>
    </location>
</feature>
<proteinExistence type="predicted"/>
<evidence type="ECO:0000313" key="4">
    <source>
        <dbReference type="Proteomes" id="UP000230304"/>
    </source>
</evidence>
<sequence>MKEKIKEYWWIIIIALFIGGAFYWFQWRPIQIRKEQASIGQQKQEELKMQLLEEQINSLQQETAQKQQEAQ</sequence>
<evidence type="ECO:0000313" key="3">
    <source>
        <dbReference type="EMBL" id="PIV42077.1"/>
    </source>
</evidence>
<comment type="caution">
    <text evidence="3">The sequence shown here is derived from an EMBL/GenBank/DDBJ whole genome shotgun (WGS) entry which is preliminary data.</text>
</comment>
<accession>A0A2M7D7H2</accession>
<evidence type="ECO:0000256" key="1">
    <source>
        <dbReference type="SAM" id="Coils"/>
    </source>
</evidence>
<reference evidence="4" key="1">
    <citation type="submission" date="2017-09" db="EMBL/GenBank/DDBJ databases">
        <title>Depth-based differentiation of microbial function through sediment-hosted aquifers and enrichment of novel symbionts in the deep terrestrial subsurface.</title>
        <authorList>
            <person name="Probst A.J."/>
            <person name="Ladd B."/>
            <person name="Jarett J.K."/>
            <person name="Geller-Mcgrath D.E."/>
            <person name="Sieber C.M.K."/>
            <person name="Emerson J.B."/>
            <person name="Anantharaman K."/>
            <person name="Thomas B.C."/>
            <person name="Malmstrom R."/>
            <person name="Stieglmeier M."/>
            <person name="Klingl A."/>
            <person name="Woyke T."/>
            <person name="Ryan C.M."/>
            <person name="Banfield J.F."/>
        </authorList>
    </citation>
    <scope>NUCLEOTIDE SEQUENCE [LARGE SCALE GENOMIC DNA]</scope>
</reference>